<dbReference type="Proteomes" id="UP000054928">
    <property type="component" value="Unassembled WGS sequence"/>
</dbReference>
<evidence type="ECO:0000313" key="3">
    <source>
        <dbReference type="Proteomes" id="UP000054928"/>
    </source>
</evidence>
<dbReference type="RefSeq" id="XP_024572883.1">
    <property type="nucleotide sequence ID" value="XM_024721656.1"/>
</dbReference>
<dbReference type="SUPFAM" id="SSF51004">
    <property type="entry name" value="C-terminal (heme d1) domain of cytochrome cd1-nitrite reductase"/>
    <property type="match status" value="1"/>
</dbReference>
<dbReference type="Pfam" id="PF10282">
    <property type="entry name" value="Lactonase"/>
    <property type="match status" value="1"/>
</dbReference>
<reference evidence="3" key="1">
    <citation type="submission" date="2014-09" db="EMBL/GenBank/DDBJ databases">
        <authorList>
            <person name="Sharma Rahul"/>
            <person name="Thines Marco"/>
        </authorList>
    </citation>
    <scope>NUCLEOTIDE SEQUENCE [LARGE SCALE GENOMIC DNA]</scope>
</reference>
<dbReference type="InterPro" id="IPR019405">
    <property type="entry name" value="Lactonase_7-beta_prop"/>
</dbReference>
<dbReference type="PANTHER" id="PTHR30344:SF1">
    <property type="entry name" value="6-PHOSPHOGLUCONOLACTONASE"/>
    <property type="match status" value="1"/>
</dbReference>
<dbReference type="STRING" id="4781.A0A0P1A7C9"/>
<organism evidence="2 3">
    <name type="scientific">Plasmopara halstedii</name>
    <name type="common">Downy mildew of sunflower</name>
    <dbReference type="NCBI Taxonomy" id="4781"/>
    <lineage>
        <taxon>Eukaryota</taxon>
        <taxon>Sar</taxon>
        <taxon>Stramenopiles</taxon>
        <taxon>Oomycota</taxon>
        <taxon>Peronosporomycetes</taxon>
        <taxon>Peronosporales</taxon>
        <taxon>Peronosporaceae</taxon>
        <taxon>Plasmopara</taxon>
    </lineage>
</organism>
<keyword evidence="3" id="KW-1185">Reference proteome</keyword>
<dbReference type="InterPro" id="IPR050282">
    <property type="entry name" value="Cycloisomerase_2"/>
</dbReference>
<dbReference type="OMA" id="NKEFIGY"/>
<dbReference type="Gene3D" id="2.130.10.10">
    <property type="entry name" value="YVTN repeat-like/Quinoprotein amine dehydrogenase"/>
    <property type="match status" value="1"/>
</dbReference>
<dbReference type="PANTHER" id="PTHR30344">
    <property type="entry name" value="6-PHOSPHOGLUCONOLACTONASE-RELATED"/>
    <property type="match status" value="1"/>
</dbReference>
<comment type="similarity">
    <text evidence="1">Belongs to the cycloisomerase 2 family.</text>
</comment>
<dbReference type="InterPro" id="IPR015943">
    <property type="entry name" value="WD40/YVTN_repeat-like_dom_sf"/>
</dbReference>
<dbReference type="InterPro" id="IPR011048">
    <property type="entry name" value="Haem_d1_sf"/>
</dbReference>
<dbReference type="GeneID" id="36398117"/>
<protein>
    <submittedName>
        <fullName evidence="2">WD40/YVTN repeat-like-containing domain</fullName>
    </submittedName>
</protein>
<sequence length="316" mass="34486">MPTLYVGTYTRKEGHVDGHAKGLHAYSFNEITGALKLLNVMEKAGINPSYVCGTNTILYAVNESNELSLTRPGEETGFVSAYKMEKDGKLTQISRHETHGPYTCHVALSPNGDFLSVSNYNGGSLALYPVNADGSLSPASDYHHFQGASMVIPDRQETSHIHSTAWTSNGLVAADLGTDRLVQYKLDVAAKNLIDEEFISCPPGSGPRHFALSMMLGVGYVINELSNTVSVYPLDVKTGKLSHVAIQHISTLPLDYSGPSALASDIHISGNNKFVYAATRFCNSITIYKILPDTRLELVEILHTRGFQQHRCLPCR</sequence>
<dbReference type="GO" id="GO:0017057">
    <property type="term" value="F:6-phosphogluconolactonase activity"/>
    <property type="evidence" value="ECO:0007669"/>
    <property type="project" value="TreeGrafter"/>
</dbReference>
<accession>A0A0P1A7C9</accession>
<name>A0A0P1A7C9_PLAHL</name>
<evidence type="ECO:0000256" key="1">
    <source>
        <dbReference type="ARBA" id="ARBA00005564"/>
    </source>
</evidence>
<dbReference type="EMBL" id="CCYD01000207">
    <property type="protein sequence ID" value="CEG36514.1"/>
    <property type="molecule type" value="Genomic_DNA"/>
</dbReference>
<proteinExistence type="inferred from homology"/>
<dbReference type="AlphaFoldDB" id="A0A0P1A7C9"/>
<dbReference type="OrthoDB" id="9972196at2759"/>
<evidence type="ECO:0000313" key="2">
    <source>
        <dbReference type="EMBL" id="CEG36514.1"/>
    </source>
</evidence>